<dbReference type="GO" id="GO:0006189">
    <property type="term" value="P:'de novo' IMP biosynthetic process"/>
    <property type="evidence" value="ECO:0007669"/>
    <property type="project" value="UniProtKB-UniRule"/>
</dbReference>
<organism evidence="8 9">
    <name type="scientific">Aquirufa antheringensis</name>
    <dbReference type="NCBI Taxonomy" id="2516559"/>
    <lineage>
        <taxon>Bacteria</taxon>
        <taxon>Pseudomonadati</taxon>
        <taxon>Bacteroidota</taxon>
        <taxon>Cytophagia</taxon>
        <taxon>Cytophagales</taxon>
        <taxon>Flectobacillaceae</taxon>
        <taxon>Aquirufa</taxon>
    </lineage>
</organism>
<dbReference type="InterPro" id="IPR001555">
    <property type="entry name" value="GART_AS"/>
</dbReference>
<keyword evidence="9" id="KW-1185">Reference proteome</keyword>
<keyword evidence="3 6" id="KW-0658">Purine biosynthesis</keyword>
<dbReference type="InterPro" id="IPR036477">
    <property type="entry name" value="Formyl_transf_N_sf"/>
</dbReference>
<dbReference type="InterPro" id="IPR004607">
    <property type="entry name" value="GART"/>
</dbReference>
<feature type="active site" description="Proton donor" evidence="6">
    <location>
        <position position="103"/>
    </location>
</feature>
<dbReference type="PANTHER" id="PTHR43369:SF2">
    <property type="entry name" value="PHOSPHORIBOSYLGLYCINAMIDE FORMYLTRANSFERASE"/>
    <property type="match status" value="1"/>
</dbReference>
<dbReference type="InterPro" id="IPR002376">
    <property type="entry name" value="Formyl_transf_N"/>
</dbReference>
<feature type="binding site" evidence="6">
    <location>
        <position position="58"/>
    </location>
    <ligand>
        <name>(6R)-10-formyltetrahydrofolate</name>
        <dbReference type="ChEBI" id="CHEBI:195366"/>
    </ligand>
</feature>
<dbReference type="PANTHER" id="PTHR43369">
    <property type="entry name" value="PHOSPHORIBOSYLGLYCINAMIDE FORMYLTRANSFERASE"/>
    <property type="match status" value="1"/>
</dbReference>
<feature type="binding site" evidence="6">
    <location>
        <position position="101"/>
    </location>
    <ligand>
        <name>(6R)-10-formyltetrahydrofolate</name>
        <dbReference type="ChEBI" id="CHEBI:195366"/>
    </ligand>
</feature>
<evidence type="ECO:0000256" key="1">
    <source>
        <dbReference type="ARBA" id="ARBA00005054"/>
    </source>
</evidence>
<dbReference type="Pfam" id="PF00551">
    <property type="entry name" value="Formyl_trans_N"/>
    <property type="match status" value="1"/>
</dbReference>
<dbReference type="RefSeq" id="WP_130922774.1">
    <property type="nucleotide sequence ID" value="NZ_SEWY01000002.1"/>
</dbReference>
<evidence type="ECO:0000313" key="8">
    <source>
        <dbReference type="EMBL" id="TBH74267.1"/>
    </source>
</evidence>
<feature type="site" description="Raises pKa of active site His" evidence="6">
    <location>
        <position position="144"/>
    </location>
</feature>
<dbReference type="SUPFAM" id="SSF53328">
    <property type="entry name" value="Formyltransferase"/>
    <property type="match status" value="1"/>
</dbReference>
<accession>A0A4Q9BE45</accession>
<dbReference type="OrthoDB" id="9806170at2"/>
<feature type="binding site" evidence="6">
    <location>
        <begin position="12"/>
        <end position="14"/>
    </location>
    <ligand>
        <name>N(1)-(5-phospho-beta-D-ribosyl)glycinamide</name>
        <dbReference type="ChEBI" id="CHEBI:143788"/>
    </ligand>
</feature>
<dbReference type="CDD" id="cd08645">
    <property type="entry name" value="FMT_core_GART"/>
    <property type="match status" value="1"/>
</dbReference>
<dbReference type="UniPathway" id="UPA00074">
    <property type="reaction ID" value="UER00126"/>
</dbReference>
<reference evidence="8 9" key="1">
    <citation type="submission" date="2019-02" db="EMBL/GenBank/DDBJ databases">
        <title>Genome of a new Bacteroidetes strain.</title>
        <authorList>
            <person name="Pitt A."/>
        </authorList>
    </citation>
    <scope>NUCLEOTIDE SEQUENCE [LARGE SCALE GENOMIC DNA]</scope>
    <source>
        <strain evidence="8 9">103A-SOEBACH</strain>
    </source>
</reference>
<feature type="domain" description="Formyl transferase N-terminal" evidence="7">
    <location>
        <begin position="2"/>
        <end position="181"/>
    </location>
</feature>
<dbReference type="HAMAP" id="MF_01930">
    <property type="entry name" value="PurN"/>
    <property type="match status" value="1"/>
</dbReference>
<dbReference type="Gene3D" id="3.40.50.170">
    <property type="entry name" value="Formyl transferase, N-terminal domain"/>
    <property type="match status" value="1"/>
</dbReference>
<dbReference type="NCBIfam" id="TIGR00639">
    <property type="entry name" value="PurN"/>
    <property type="match status" value="1"/>
</dbReference>
<dbReference type="GO" id="GO:0004644">
    <property type="term" value="F:phosphoribosylglycinamide formyltransferase activity"/>
    <property type="evidence" value="ECO:0007669"/>
    <property type="project" value="UniProtKB-UniRule"/>
</dbReference>
<name>A0A4Q9BE45_9BACT</name>
<comment type="catalytic activity">
    <reaction evidence="5 6">
        <text>N(1)-(5-phospho-beta-D-ribosyl)glycinamide + (6R)-10-formyltetrahydrofolate = N(2)-formyl-N(1)-(5-phospho-beta-D-ribosyl)glycinamide + (6S)-5,6,7,8-tetrahydrofolate + H(+)</text>
        <dbReference type="Rhea" id="RHEA:15053"/>
        <dbReference type="ChEBI" id="CHEBI:15378"/>
        <dbReference type="ChEBI" id="CHEBI:57453"/>
        <dbReference type="ChEBI" id="CHEBI:143788"/>
        <dbReference type="ChEBI" id="CHEBI:147286"/>
        <dbReference type="ChEBI" id="CHEBI:195366"/>
        <dbReference type="EC" id="2.1.2.2"/>
    </reaction>
</comment>
<protein>
    <recommendedName>
        <fullName evidence="6">Phosphoribosylglycinamide formyltransferase</fullName>
        <ecNumber evidence="6">2.1.2.2</ecNumber>
    </recommendedName>
    <alternativeName>
        <fullName evidence="6">5'-phosphoribosylglycinamide transformylase</fullName>
    </alternativeName>
    <alternativeName>
        <fullName evidence="6">GAR transformylase</fullName>
        <shortName evidence="6">GART</shortName>
    </alternativeName>
</protein>
<dbReference type="AlphaFoldDB" id="A0A4Q9BE45"/>
<gene>
    <name evidence="6 8" type="primary">purN</name>
    <name evidence="8" type="ORF">EWU20_03790</name>
</gene>
<evidence type="ECO:0000256" key="5">
    <source>
        <dbReference type="ARBA" id="ARBA00047664"/>
    </source>
</evidence>
<evidence type="ECO:0000256" key="6">
    <source>
        <dbReference type="HAMAP-Rule" id="MF_01930"/>
    </source>
</evidence>
<dbReference type="EMBL" id="SEWY01000002">
    <property type="protein sequence ID" value="TBH74267.1"/>
    <property type="molecule type" value="Genomic_DNA"/>
</dbReference>
<dbReference type="GO" id="GO:0005829">
    <property type="term" value="C:cytosol"/>
    <property type="evidence" value="ECO:0007669"/>
    <property type="project" value="TreeGrafter"/>
</dbReference>
<proteinExistence type="inferred from homology"/>
<comment type="function">
    <text evidence="6">Catalyzes the transfer of a formyl group from 10-formyltetrahydrofolate to 5-phospho-ribosyl-glycinamide (GAR), producing 5-phospho-ribosyl-N-formylglycinamide (FGAR) and tetrahydrofolate.</text>
</comment>
<comment type="caution">
    <text evidence="8">The sequence shown here is derived from an EMBL/GenBank/DDBJ whole genome shotgun (WGS) entry which is preliminary data.</text>
</comment>
<comment type="pathway">
    <text evidence="1 6">Purine metabolism; IMP biosynthesis via de novo pathway; N(2)-formyl-N(1)-(5-phospho-D-ribosyl)glycinamide from N(1)-(5-phospho-D-ribosyl)glycinamide (10-formyl THF route): step 1/1.</text>
</comment>
<sequence>MKNLVLFASGSGSNAEKIIEHFKGSDQVRITHIYCNNPSAGIIQRAERLGVPCRVFDRESYKNGTVLKEVQSLRTDWIILAGFLWLIPADFVKAFPQRIVNIHPALLPKFGGKGMYGHFVHEAVVAAGEKESGITIHYVNEHYDEGATIFQSSFPVLPSDTPEDVAKKGQVLEHRDFPKVIESLVLPASS</sequence>
<dbReference type="Proteomes" id="UP000293583">
    <property type="component" value="Unassembled WGS sequence"/>
</dbReference>
<dbReference type="PROSITE" id="PS00373">
    <property type="entry name" value="GART"/>
    <property type="match status" value="1"/>
</dbReference>
<evidence type="ECO:0000313" key="9">
    <source>
        <dbReference type="Proteomes" id="UP000293583"/>
    </source>
</evidence>
<dbReference type="EC" id="2.1.2.2" evidence="6"/>
<comment type="caution">
    <text evidence="6">Lacks conserved residue(s) required for the propagation of feature annotation.</text>
</comment>
<evidence type="ECO:0000256" key="3">
    <source>
        <dbReference type="ARBA" id="ARBA00022755"/>
    </source>
</evidence>
<comment type="similarity">
    <text evidence="4 6">Belongs to the GART family.</text>
</comment>
<keyword evidence="2 6" id="KW-0808">Transferase</keyword>
<evidence type="ECO:0000259" key="7">
    <source>
        <dbReference type="Pfam" id="PF00551"/>
    </source>
</evidence>
<evidence type="ECO:0000256" key="4">
    <source>
        <dbReference type="ARBA" id="ARBA00038440"/>
    </source>
</evidence>
<evidence type="ECO:0000256" key="2">
    <source>
        <dbReference type="ARBA" id="ARBA00022679"/>
    </source>
</evidence>